<dbReference type="CDD" id="cd19946">
    <property type="entry name" value="GlpA-like_Fer2_BFD-like"/>
    <property type="match status" value="1"/>
</dbReference>
<dbReference type="InterPro" id="IPR006076">
    <property type="entry name" value="FAD-dep_OxRdtase"/>
</dbReference>
<dbReference type="InterPro" id="IPR041854">
    <property type="entry name" value="BFD-like_2Fe2S-bd_dom_sf"/>
</dbReference>
<dbReference type="STRING" id="1343739.PAP_02605"/>
<evidence type="ECO:0000259" key="1">
    <source>
        <dbReference type="Pfam" id="PF01266"/>
    </source>
</evidence>
<dbReference type="SUPFAM" id="SSF54373">
    <property type="entry name" value="FAD-linked reductases, C-terminal domain"/>
    <property type="match status" value="1"/>
</dbReference>
<evidence type="ECO:0000313" key="4">
    <source>
        <dbReference type="Proteomes" id="UP000027981"/>
    </source>
</evidence>
<dbReference type="OrthoDB" id="2001at2157"/>
<dbReference type="SUPFAM" id="SSF51905">
    <property type="entry name" value="FAD/NAD(P)-binding domain"/>
    <property type="match status" value="1"/>
</dbReference>
<dbReference type="Gene3D" id="3.30.9.10">
    <property type="entry name" value="D-Amino Acid Oxidase, subunit A, domain 2"/>
    <property type="match status" value="1"/>
</dbReference>
<dbReference type="EMBL" id="CP006019">
    <property type="protein sequence ID" value="AIF68949.1"/>
    <property type="molecule type" value="Genomic_DNA"/>
</dbReference>
<accession>A0A075LRJ1</accession>
<feature type="domain" description="FAD dependent oxidoreductase" evidence="1">
    <location>
        <begin position="4"/>
        <end position="360"/>
    </location>
</feature>
<keyword evidence="4" id="KW-1185">Reference proteome</keyword>
<sequence>MKTKVAIIGAGISGASIARVLSKYENLEVHLIEKSPDVGWGVTKANTALIHGGYDDDSEKYPLRAELCIKGNRLWHQWVKELEIPHIWNGALIVALKEEDFDELETLLERGQKNGVPEMRMVGREEALALEPNLNPNALGGLWVPIVGQIGPIPAVIAIVENAVANGVKLHLETEVRGIKVENGEVKGVETNNGFIEADIVINAAGLYADEISKMAGIDYFEIHPRKGEYWIFDEDAGPKPKRVLFPTPTPISKGVVVTTEISGHLMIGPNAQDLPRKYKSDTGTTREGLEEVWEKAKQLWPKLPPRSKVIRTFAGLRPEPAEGDFIIKAEDEVFGFINVAGIRSPGLTSAPAIAYYVRDIIANDLGVRLKEKEKWNPYRKEITHFFMLQPSQINELVKKNPAYGKIVCRCNKVSEGDVLEAIKRMKFIGVKTPSVDSVKFRTKATSGTCQGSFCKVVIVQLLAREYGVPPWKVTLKGKGSEIGIGDVKVLLRGEVQ</sequence>
<dbReference type="GeneID" id="24841649"/>
<dbReference type="InterPro" id="IPR052745">
    <property type="entry name" value="G3P_Oxidase/Oxidoreductase"/>
</dbReference>
<dbReference type="Proteomes" id="UP000027981">
    <property type="component" value="Chromosome"/>
</dbReference>
<dbReference type="InterPro" id="IPR036188">
    <property type="entry name" value="FAD/NAD-bd_sf"/>
</dbReference>
<evidence type="ECO:0000313" key="3">
    <source>
        <dbReference type="EMBL" id="AIF68949.1"/>
    </source>
</evidence>
<dbReference type="HOGENOM" id="CLU_024775_3_1_2"/>
<dbReference type="PANTHER" id="PTHR42720">
    <property type="entry name" value="GLYCEROL-3-PHOSPHATE DEHYDROGENASE"/>
    <property type="match status" value="1"/>
</dbReference>
<dbReference type="InterPro" id="IPR007419">
    <property type="entry name" value="BFD-like_2Fe2S-bd_dom"/>
</dbReference>
<reference evidence="3 4" key="2">
    <citation type="journal article" date="2015" name="Genome Announc.">
        <title>Complete Genome Sequence of Hyperthermophilic Piezophilic Archaeon Palaeococcus pacificus DY20341T, Isolated from Deep-Sea Hydrothermal Sediments.</title>
        <authorList>
            <person name="Zeng X."/>
            <person name="Jebbar M."/>
            <person name="Shao Z."/>
        </authorList>
    </citation>
    <scope>NUCLEOTIDE SEQUENCE [LARGE SCALE GENOMIC DNA]</scope>
    <source>
        <strain evidence="3 4">DY20341</strain>
    </source>
</reference>
<dbReference type="Pfam" id="PF04324">
    <property type="entry name" value="Fer2_BFD"/>
    <property type="match status" value="1"/>
</dbReference>
<evidence type="ECO:0000259" key="2">
    <source>
        <dbReference type="Pfam" id="PF04324"/>
    </source>
</evidence>
<dbReference type="RefSeq" id="WP_048164556.1">
    <property type="nucleotide sequence ID" value="NZ_CP006019.1"/>
</dbReference>
<protein>
    <submittedName>
        <fullName evidence="3">Glycerol-3-phosphate dehydrogenase</fullName>
    </submittedName>
</protein>
<dbReference type="Pfam" id="PF01266">
    <property type="entry name" value="DAO"/>
    <property type="match status" value="1"/>
</dbReference>
<proteinExistence type="predicted"/>
<reference evidence="4" key="1">
    <citation type="submission" date="2013-06" db="EMBL/GenBank/DDBJ databases">
        <title>Complete Genome Sequence of Hyperthermophilic Palaeococcus pacificus DY20341T, Isolated from a Deep-Sea Hydrothermal Sediments.</title>
        <authorList>
            <person name="Zeng X."/>
            <person name="Shao Z."/>
        </authorList>
    </citation>
    <scope>NUCLEOTIDE SEQUENCE [LARGE SCALE GENOMIC DNA]</scope>
    <source>
        <strain evidence="4">DY20341</strain>
    </source>
</reference>
<dbReference type="KEGG" id="ppac:PAP_02605"/>
<dbReference type="AlphaFoldDB" id="A0A075LRJ1"/>
<gene>
    <name evidence="3" type="ORF">PAP_02605</name>
</gene>
<dbReference type="PANTHER" id="PTHR42720:SF1">
    <property type="entry name" value="GLYCEROL 3-PHOSPHATE OXIDASE"/>
    <property type="match status" value="1"/>
</dbReference>
<dbReference type="Gene3D" id="3.50.50.60">
    <property type="entry name" value="FAD/NAD(P)-binding domain"/>
    <property type="match status" value="1"/>
</dbReference>
<name>A0A075LRJ1_9EURY</name>
<feature type="domain" description="BFD-like [2Fe-2S]-binding" evidence="2">
    <location>
        <begin position="407"/>
        <end position="464"/>
    </location>
</feature>
<organism evidence="3 4">
    <name type="scientific">Palaeococcus pacificus DY20341</name>
    <dbReference type="NCBI Taxonomy" id="1343739"/>
    <lineage>
        <taxon>Archaea</taxon>
        <taxon>Methanobacteriati</taxon>
        <taxon>Methanobacteriota</taxon>
        <taxon>Thermococci</taxon>
        <taxon>Thermococcales</taxon>
        <taxon>Thermococcaceae</taxon>
        <taxon>Palaeococcus</taxon>
    </lineage>
</organism>
<dbReference type="Gene3D" id="1.10.10.1100">
    <property type="entry name" value="BFD-like [2Fe-2S]-binding domain"/>
    <property type="match status" value="1"/>
</dbReference>
<dbReference type="eggNOG" id="arCOG00754">
    <property type="taxonomic scope" value="Archaea"/>
</dbReference>